<gene>
    <name evidence="1" type="ORF">HMPREF9469_04852</name>
</gene>
<name>G5HQJ0_9FIRM</name>
<sequence length="105" mass="12000">MNRIKEIADRASLDTFITCLMDGVDISVDNNLDDCEKAIEESYDKTIDQIKERYPDVDDNNLLDALTEFAFSHDECYFKLGLIVGARLQRELIKGYDKLDSACVK</sequence>
<dbReference type="Proteomes" id="UP000003763">
    <property type="component" value="Unassembled WGS sequence"/>
</dbReference>
<dbReference type="RefSeq" id="WP_007868232.1">
    <property type="nucleotide sequence ID" value="NZ_JH376428.1"/>
</dbReference>
<comment type="caution">
    <text evidence="1">The sequence shown here is derived from an EMBL/GenBank/DDBJ whole genome shotgun (WGS) entry which is preliminary data.</text>
</comment>
<accession>G5HQJ0</accession>
<dbReference type="HOGENOM" id="CLU_2231881_0_0_9"/>
<organism evidence="1 2">
    <name type="scientific">[Clostridium] citroniae WAL-17108</name>
    <dbReference type="NCBI Taxonomy" id="742733"/>
    <lineage>
        <taxon>Bacteria</taxon>
        <taxon>Bacillati</taxon>
        <taxon>Bacillota</taxon>
        <taxon>Clostridia</taxon>
        <taxon>Lachnospirales</taxon>
        <taxon>Lachnospiraceae</taxon>
        <taxon>Enterocloster</taxon>
    </lineage>
</organism>
<evidence type="ECO:0000313" key="1">
    <source>
        <dbReference type="EMBL" id="EHE96316.1"/>
    </source>
</evidence>
<proteinExistence type="predicted"/>
<evidence type="ECO:0000313" key="2">
    <source>
        <dbReference type="Proteomes" id="UP000003763"/>
    </source>
</evidence>
<dbReference type="AlphaFoldDB" id="G5HQJ0"/>
<dbReference type="PATRIC" id="fig|742733.3.peg.5000"/>
<dbReference type="EMBL" id="ADLJ01000044">
    <property type="protein sequence ID" value="EHE96316.1"/>
    <property type="molecule type" value="Genomic_DNA"/>
</dbReference>
<protein>
    <submittedName>
        <fullName evidence="1">Uncharacterized protein</fullName>
    </submittedName>
</protein>
<reference evidence="1 2" key="1">
    <citation type="submission" date="2011-08" db="EMBL/GenBank/DDBJ databases">
        <title>The Genome Sequence of Clostridium citroniae WAL-17108.</title>
        <authorList>
            <consortium name="The Broad Institute Genome Sequencing Platform"/>
            <person name="Earl A."/>
            <person name="Ward D."/>
            <person name="Feldgarden M."/>
            <person name="Gevers D."/>
            <person name="Finegold S.M."/>
            <person name="Summanen P.H."/>
            <person name="Molitoris D.R."/>
            <person name="Vaisanen M.L."/>
            <person name="Daigneault M."/>
            <person name="Allen-Vercoe E."/>
            <person name="Young S.K."/>
            <person name="Zeng Q."/>
            <person name="Gargeya S."/>
            <person name="Fitzgerald M."/>
            <person name="Haas B."/>
            <person name="Abouelleil A."/>
            <person name="Alvarado L."/>
            <person name="Arachchi H.M."/>
            <person name="Berlin A."/>
            <person name="Brown A."/>
            <person name="Chapman S.B."/>
            <person name="Chen Z."/>
            <person name="Dunbar C."/>
            <person name="Freedman E."/>
            <person name="Gearin G."/>
            <person name="Gellesch M."/>
            <person name="Goldberg J."/>
            <person name="Griggs A."/>
            <person name="Gujja S."/>
            <person name="Heiman D."/>
            <person name="Howarth C."/>
            <person name="Larson L."/>
            <person name="Lui A."/>
            <person name="MacDonald P.J.P."/>
            <person name="Montmayeur A."/>
            <person name="Murphy C."/>
            <person name="Neiman D."/>
            <person name="Pearson M."/>
            <person name="Priest M."/>
            <person name="Roberts A."/>
            <person name="Saif S."/>
            <person name="Shea T."/>
            <person name="Shenoy N."/>
            <person name="Sisk P."/>
            <person name="Stolte C."/>
            <person name="Sykes S."/>
            <person name="Wortman J."/>
            <person name="Nusbaum C."/>
            <person name="Birren B."/>
        </authorList>
    </citation>
    <scope>NUCLEOTIDE SEQUENCE [LARGE SCALE GENOMIC DNA]</scope>
    <source>
        <strain evidence="1 2">WAL-17108</strain>
    </source>
</reference>